<comment type="function">
    <text evidence="1 8">Involved in lipopolysaccharide (LPS) biosynthesis. Catalyzes the transfer of 3-deoxy-D-manno-octulosonate (Kdo) residue(s) from CMP-Kdo to lipid IV(A), the tetraacyldisaccharide-1,4'-bisphosphate precursor of lipid A.</text>
</comment>
<comment type="caution">
    <text evidence="10">The sequence shown here is derived from an EMBL/GenBank/DDBJ whole genome shotgun (WGS) entry which is preliminary data.</text>
</comment>
<evidence type="ECO:0000256" key="4">
    <source>
        <dbReference type="ARBA" id="ARBA00019077"/>
    </source>
</evidence>
<feature type="domain" description="3-deoxy-D-manno-octulosonic-acid transferase N-terminal" evidence="9">
    <location>
        <begin position="27"/>
        <end position="180"/>
    </location>
</feature>
<dbReference type="Proteomes" id="UP000484076">
    <property type="component" value="Unassembled WGS sequence"/>
</dbReference>
<keyword evidence="8" id="KW-0472">Membrane</keyword>
<dbReference type="Pfam" id="PF04413">
    <property type="entry name" value="Glycos_transf_N"/>
    <property type="match status" value="1"/>
</dbReference>
<comment type="similarity">
    <text evidence="8">Belongs to the glycosyltransferase group 1 family.</text>
</comment>
<sequence length="398" mass="42660">MAYSLGLTLYHLAARREASPSGPRPARPAGRLLWLHAPGVDAARPLAELGARLAAEEGHPVLVTCPEPCPPLPGLIWQPPPPETQAEVRAFLDHWHPEIGVFAEGELRPALLHEAHERGVDLMLVDGRAPHFLRGRDGWWPGLMRGLLGQFSHILTLDEPAARAFRRAGGLLSAVKVAGRMEERSAALPCTEAERAALARLLATRPVWLAACLPEAEEDAVIAAHRAALRLAHRLLLIVVPHDPARTRPLAERMQAEQGWTVACRASDEEPDPETEVYIVENAAELGLWYRLAPVTYLGGSLSASGCQRDPMEGAALGSALIHGPKSGAHGAGLARLHGARAAVAVASGAELAEALSDLLAPDRAARLAQQAWVVASDGAEVTDRVIALICRLLDERR</sequence>
<dbReference type="Gene3D" id="3.40.50.2000">
    <property type="entry name" value="Glycogen Phosphorylase B"/>
    <property type="match status" value="1"/>
</dbReference>
<evidence type="ECO:0000313" key="10">
    <source>
        <dbReference type="EMBL" id="NUB46338.1"/>
    </source>
</evidence>
<keyword evidence="5 8" id="KW-0808">Transferase</keyword>
<evidence type="ECO:0000256" key="8">
    <source>
        <dbReference type="RuleBase" id="RU365103"/>
    </source>
</evidence>
<dbReference type="PANTHER" id="PTHR42755:SF1">
    <property type="entry name" value="3-DEOXY-D-MANNO-OCTULOSONIC ACID TRANSFERASE, MITOCHONDRIAL-RELATED"/>
    <property type="match status" value="1"/>
</dbReference>
<keyword evidence="8" id="KW-0448">Lipopolysaccharide biosynthesis</keyword>
<dbReference type="EMBL" id="WHUT02000014">
    <property type="protein sequence ID" value="NUB46338.1"/>
    <property type="molecule type" value="Genomic_DNA"/>
</dbReference>
<evidence type="ECO:0000256" key="7">
    <source>
        <dbReference type="ARBA" id="ARBA00049183"/>
    </source>
</evidence>
<comment type="catalytic activity">
    <reaction evidence="7 8">
        <text>lipid IVA (E. coli) + CMP-3-deoxy-beta-D-manno-octulosonate = alpha-Kdo-(2-&gt;6)-lipid IVA (E. coli) + CMP + H(+)</text>
        <dbReference type="Rhea" id="RHEA:28066"/>
        <dbReference type="ChEBI" id="CHEBI:15378"/>
        <dbReference type="ChEBI" id="CHEBI:58603"/>
        <dbReference type="ChEBI" id="CHEBI:60364"/>
        <dbReference type="ChEBI" id="CHEBI:60377"/>
        <dbReference type="ChEBI" id="CHEBI:85987"/>
        <dbReference type="EC" id="2.4.99.12"/>
    </reaction>
</comment>
<comment type="subcellular location">
    <subcellularLocation>
        <location evidence="8">Cell membrane</location>
    </subcellularLocation>
</comment>
<evidence type="ECO:0000256" key="5">
    <source>
        <dbReference type="ARBA" id="ARBA00022679"/>
    </source>
</evidence>
<dbReference type="GO" id="GO:0043842">
    <property type="term" value="F:Kdo transferase activity"/>
    <property type="evidence" value="ECO:0007669"/>
    <property type="project" value="UniProtKB-EC"/>
</dbReference>
<evidence type="ECO:0000256" key="1">
    <source>
        <dbReference type="ARBA" id="ARBA00003394"/>
    </source>
</evidence>
<evidence type="ECO:0000259" key="9">
    <source>
        <dbReference type="Pfam" id="PF04413"/>
    </source>
</evidence>
<dbReference type="InterPro" id="IPR007507">
    <property type="entry name" value="Glycos_transf_N"/>
</dbReference>
<gene>
    <name evidence="10" type="ORF">GEU84_018255</name>
</gene>
<organism evidence="10 11">
    <name type="scientific">Fertoeibacter niger</name>
    <dbReference type="NCBI Taxonomy" id="2656921"/>
    <lineage>
        <taxon>Bacteria</taxon>
        <taxon>Pseudomonadati</taxon>
        <taxon>Pseudomonadota</taxon>
        <taxon>Alphaproteobacteria</taxon>
        <taxon>Rhodobacterales</taxon>
        <taxon>Paracoccaceae</taxon>
        <taxon>Fertoeibacter</taxon>
    </lineage>
</organism>
<dbReference type="AlphaFoldDB" id="A0A8X8GXW6"/>
<keyword evidence="8" id="KW-1003">Cell membrane</keyword>
<comment type="pathway">
    <text evidence="2 8">Bacterial outer membrane biogenesis; LPS core biosynthesis.</text>
</comment>
<evidence type="ECO:0000313" key="11">
    <source>
        <dbReference type="Proteomes" id="UP000484076"/>
    </source>
</evidence>
<dbReference type="PANTHER" id="PTHR42755">
    <property type="entry name" value="3-DEOXY-MANNO-OCTULOSONATE CYTIDYLYLTRANSFERASE"/>
    <property type="match status" value="1"/>
</dbReference>
<name>A0A8X8GXW6_9RHOB</name>
<dbReference type="Gene3D" id="3.40.50.11720">
    <property type="entry name" value="3-Deoxy-D-manno-octulosonic-acid transferase, N-terminal domain"/>
    <property type="match status" value="1"/>
</dbReference>
<dbReference type="GO" id="GO:0009244">
    <property type="term" value="P:lipopolysaccharide core region biosynthetic process"/>
    <property type="evidence" value="ECO:0007669"/>
    <property type="project" value="UniProtKB-UniRule"/>
</dbReference>
<keyword evidence="11" id="KW-1185">Reference proteome</keyword>
<evidence type="ECO:0000256" key="3">
    <source>
        <dbReference type="ARBA" id="ARBA00012621"/>
    </source>
</evidence>
<dbReference type="GO" id="GO:0005886">
    <property type="term" value="C:plasma membrane"/>
    <property type="evidence" value="ECO:0007669"/>
    <property type="project" value="UniProtKB-SubCell"/>
</dbReference>
<dbReference type="InterPro" id="IPR038107">
    <property type="entry name" value="Glycos_transf_N_sf"/>
</dbReference>
<reference evidence="10" key="1">
    <citation type="submission" date="2020-05" db="EMBL/GenBank/DDBJ databases">
        <title>Fertoebacter nigrum gen. nov., sp. nov., a new member of the family Rhodobacteraceae.</title>
        <authorList>
            <person name="Szuroczki S."/>
            <person name="Abbaszade G."/>
            <person name="Buni D."/>
            <person name="Schumann P."/>
            <person name="Toth E."/>
        </authorList>
    </citation>
    <scope>NUCLEOTIDE SEQUENCE</scope>
    <source>
        <strain evidence="10">RG-N-1a</strain>
    </source>
</reference>
<dbReference type="RefSeq" id="WP_152825188.1">
    <property type="nucleotide sequence ID" value="NZ_WHUT02000014.1"/>
</dbReference>
<dbReference type="EC" id="2.4.99.12" evidence="3 8"/>
<proteinExistence type="inferred from homology"/>
<evidence type="ECO:0000256" key="2">
    <source>
        <dbReference type="ARBA" id="ARBA00004713"/>
    </source>
</evidence>
<accession>A0A8X8GXW6</accession>
<dbReference type="InterPro" id="IPR039901">
    <property type="entry name" value="Kdotransferase"/>
</dbReference>
<protein>
    <recommendedName>
        <fullName evidence="4 8">3-deoxy-D-manno-octulosonic acid transferase</fullName>
        <shortName evidence="8">Kdo transferase</shortName>
        <ecNumber evidence="3 8">2.4.99.12</ecNumber>
    </recommendedName>
    <alternativeName>
        <fullName evidence="6 8">Lipid IV(A) 3-deoxy-D-manno-octulosonic acid transferase</fullName>
    </alternativeName>
</protein>
<dbReference type="GO" id="GO:0009245">
    <property type="term" value="P:lipid A biosynthetic process"/>
    <property type="evidence" value="ECO:0007669"/>
    <property type="project" value="TreeGrafter"/>
</dbReference>
<evidence type="ECO:0000256" key="6">
    <source>
        <dbReference type="ARBA" id="ARBA00031445"/>
    </source>
</evidence>